<keyword evidence="3" id="KW-1185">Reference proteome</keyword>
<feature type="region of interest" description="Disordered" evidence="1">
    <location>
        <begin position="297"/>
        <end position="338"/>
    </location>
</feature>
<comment type="caution">
    <text evidence="2">The sequence shown here is derived from an EMBL/GenBank/DDBJ whole genome shotgun (WGS) entry which is preliminary data.</text>
</comment>
<feature type="compositionally biased region" description="Basic and acidic residues" evidence="1">
    <location>
        <begin position="309"/>
        <end position="319"/>
    </location>
</feature>
<reference evidence="2" key="1">
    <citation type="journal article" date="2022" name="Int. J. Mol. Sci.">
        <title>Draft Genome of Tanacetum Coccineum: Genomic Comparison of Closely Related Tanacetum-Family Plants.</title>
        <authorList>
            <person name="Yamashiro T."/>
            <person name="Shiraishi A."/>
            <person name="Nakayama K."/>
            <person name="Satake H."/>
        </authorList>
    </citation>
    <scope>NUCLEOTIDE SEQUENCE</scope>
</reference>
<dbReference type="EMBL" id="BQNB010014923">
    <property type="protein sequence ID" value="GJT33984.1"/>
    <property type="molecule type" value="Genomic_DNA"/>
</dbReference>
<organism evidence="2 3">
    <name type="scientific">Tanacetum coccineum</name>
    <dbReference type="NCBI Taxonomy" id="301880"/>
    <lineage>
        <taxon>Eukaryota</taxon>
        <taxon>Viridiplantae</taxon>
        <taxon>Streptophyta</taxon>
        <taxon>Embryophyta</taxon>
        <taxon>Tracheophyta</taxon>
        <taxon>Spermatophyta</taxon>
        <taxon>Magnoliopsida</taxon>
        <taxon>eudicotyledons</taxon>
        <taxon>Gunneridae</taxon>
        <taxon>Pentapetalae</taxon>
        <taxon>asterids</taxon>
        <taxon>campanulids</taxon>
        <taxon>Asterales</taxon>
        <taxon>Asteraceae</taxon>
        <taxon>Asteroideae</taxon>
        <taxon>Anthemideae</taxon>
        <taxon>Anthemidinae</taxon>
        <taxon>Tanacetum</taxon>
    </lineage>
</organism>
<reference evidence="2" key="2">
    <citation type="submission" date="2022-01" db="EMBL/GenBank/DDBJ databases">
        <authorList>
            <person name="Yamashiro T."/>
            <person name="Shiraishi A."/>
            <person name="Satake H."/>
            <person name="Nakayama K."/>
        </authorList>
    </citation>
    <scope>NUCLEOTIDE SEQUENCE</scope>
</reference>
<feature type="region of interest" description="Disordered" evidence="1">
    <location>
        <begin position="17"/>
        <end position="36"/>
    </location>
</feature>
<proteinExistence type="predicted"/>
<accession>A0ABQ5DAS9</accession>
<feature type="region of interest" description="Disordered" evidence="1">
    <location>
        <begin position="59"/>
        <end position="134"/>
    </location>
</feature>
<dbReference type="Proteomes" id="UP001151760">
    <property type="component" value="Unassembled WGS sequence"/>
</dbReference>
<name>A0ABQ5DAS9_9ASTR</name>
<gene>
    <name evidence="2" type="ORF">Tco_0924403</name>
</gene>
<evidence type="ECO:0000313" key="3">
    <source>
        <dbReference type="Proteomes" id="UP001151760"/>
    </source>
</evidence>
<feature type="compositionally biased region" description="Pro residues" evidence="1">
    <location>
        <begin position="23"/>
        <end position="36"/>
    </location>
</feature>
<protein>
    <submittedName>
        <fullName evidence="2">Uncharacterized protein</fullName>
    </submittedName>
</protein>
<evidence type="ECO:0000313" key="2">
    <source>
        <dbReference type="EMBL" id="GJT33984.1"/>
    </source>
</evidence>
<feature type="compositionally biased region" description="Polar residues" evidence="1">
    <location>
        <begin position="325"/>
        <end position="338"/>
    </location>
</feature>
<sequence>MITVPILSCRIQRIPRLLTRRSPPSPDYMPGPEHPPSPIYVPYVPGPIYLEFMPPEEDVLPTEEQPLPAAVSPTTDSLDYPTNRDGGEEEEESFGDDTDDEEENKDEDKEEEEYLASTDSVPPQDARLLATPTPPPSPLFPLSLPLPQILSPLPQILLPPLPVSPPPLPASPTYPLGYKVAMIRLRAEVGVSEVTLPPQKRLCITLGPIFEVVRVHPLPLLELLKVLEQTMDLLALWMMRLGETLRERQDTYEIYGRLDDAQDDRSLMSGQLNMLRRDRCAHARTARLMKTEARLSPYRDRGVASSRPQETDTAHKGIDIDEDTANTCDSTLESAGAR</sequence>
<evidence type="ECO:0000256" key="1">
    <source>
        <dbReference type="SAM" id="MobiDB-lite"/>
    </source>
</evidence>
<feature type="compositionally biased region" description="Acidic residues" evidence="1">
    <location>
        <begin position="87"/>
        <end position="114"/>
    </location>
</feature>